<evidence type="ECO:0000313" key="8">
    <source>
        <dbReference type="EMBL" id="CUH40141.1"/>
    </source>
</evidence>
<dbReference type="SMART" id="SM01133">
    <property type="entry name" value="DeoC"/>
    <property type="match status" value="1"/>
</dbReference>
<dbReference type="PANTHER" id="PTHR10889">
    <property type="entry name" value="DEOXYRIBOSE-PHOSPHATE ALDOLASE"/>
    <property type="match status" value="1"/>
</dbReference>
<keyword evidence="4 8" id="KW-0456">Lyase</keyword>
<dbReference type="RefSeq" id="WP_055664223.1">
    <property type="nucleotide sequence ID" value="NZ_CYPR01000194.1"/>
</dbReference>
<evidence type="ECO:0000256" key="1">
    <source>
        <dbReference type="ARBA" id="ARBA00004816"/>
    </source>
</evidence>
<sequence>MSATISDLPRNAGLPFDIALVESVRVNTPATMRRAATIPARRSLKKDWQAAWLARAISVIDLTTLAGDDTEGRVRRLCAKALQPVRPDLLDAIGLPDLTVGAVCVYHEMVPAAVEALRGRLPVAAVSTGFPAGLSPFHLRLREIEESVAAGATEIDIVISRRHVLTGNWQALYDETAQMRAACGDAHMKAILATGELGTLKNVMKASMVCMAAGSDFIKTSTGKEAVNATLPVSLVMMRTIRTYEALSGFKVGFKPAGGVSKAKDALTYLALLKDELGDRWLRPDLFRFGASSLLGDIERQLEHHVTGRYSAACRHAIG</sequence>
<dbReference type="EC" id="4.1.2.4" evidence="3 7"/>
<keyword evidence="5" id="KW-0704">Schiff base</keyword>
<dbReference type="AlphaFoldDB" id="A0A0M7BCN4"/>
<evidence type="ECO:0000256" key="5">
    <source>
        <dbReference type="ARBA" id="ARBA00023270"/>
    </source>
</evidence>
<organism evidence="8 9">
    <name type="scientific">Jannaschia seosinensis</name>
    <dbReference type="NCBI Taxonomy" id="313367"/>
    <lineage>
        <taxon>Bacteria</taxon>
        <taxon>Pseudomonadati</taxon>
        <taxon>Pseudomonadota</taxon>
        <taxon>Alphaproteobacteria</taxon>
        <taxon>Rhodobacterales</taxon>
        <taxon>Roseobacteraceae</taxon>
        <taxon>Jannaschia</taxon>
    </lineage>
</organism>
<evidence type="ECO:0000256" key="3">
    <source>
        <dbReference type="ARBA" id="ARBA00012515"/>
    </source>
</evidence>
<accession>A0A0M7BCN4</accession>
<dbReference type="GO" id="GO:0004139">
    <property type="term" value="F:deoxyribose-phosphate aldolase activity"/>
    <property type="evidence" value="ECO:0007669"/>
    <property type="project" value="UniProtKB-UniRule"/>
</dbReference>
<dbReference type="GO" id="GO:0016052">
    <property type="term" value="P:carbohydrate catabolic process"/>
    <property type="evidence" value="ECO:0007669"/>
    <property type="project" value="TreeGrafter"/>
</dbReference>
<comment type="similarity">
    <text evidence="2">Belongs to the DeoC/FbaB aldolase family. DeoC type 2 subfamily.</text>
</comment>
<gene>
    <name evidence="8" type="primary">deoC</name>
    <name evidence="8" type="ORF">JSE7799_02871</name>
</gene>
<comment type="catalytic activity">
    <reaction evidence="6">
        <text>2-deoxy-D-ribose 5-phosphate = D-glyceraldehyde 3-phosphate + acetaldehyde</text>
        <dbReference type="Rhea" id="RHEA:12821"/>
        <dbReference type="ChEBI" id="CHEBI:15343"/>
        <dbReference type="ChEBI" id="CHEBI:59776"/>
        <dbReference type="ChEBI" id="CHEBI:62877"/>
        <dbReference type="EC" id="4.1.2.4"/>
    </reaction>
</comment>
<dbReference type="CDD" id="cd00959">
    <property type="entry name" value="DeoC"/>
    <property type="match status" value="1"/>
</dbReference>
<protein>
    <recommendedName>
        <fullName evidence="3 7">Deoxyribose-phosphate aldolase</fullName>
        <ecNumber evidence="3 7">4.1.2.4</ecNumber>
    </recommendedName>
</protein>
<dbReference type="InterPro" id="IPR013785">
    <property type="entry name" value="Aldolase_TIM"/>
</dbReference>
<evidence type="ECO:0000256" key="2">
    <source>
        <dbReference type="ARBA" id="ARBA00009473"/>
    </source>
</evidence>
<proteinExistence type="inferred from homology"/>
<name>A0A0M7BCN4_9RHOB</name>
<reference evidence="8 9" key="1">
    <citation type="submission" date="2015-09" db="EMBL/GenBank/DDBJ databases">
        <authorList>
            <person name="Jackson K.R."/>
            <person name="Lunt B.L."/>
            <person name="Fisher J.N.B."/>
            <person name="Gardner A.V."/>
            <person name="Bailey M.E."/>
            <person name="Deus L.M."/>
            <person name="Earl A.S."/>
            <person name="Gibby P.D."/>
            <person name="Hartmann K.A."/>
            <person name="Liu J.E."/>
            <person name="Manci A.M."/>
            <person name="Nielsen D.A."/>
            <person name="Solomon M.B."/>
            <person name="Breakwell D.P."/>
            <person name="Burnett S.H."/>
            <person name="Grose J.H."/>
        </authorList>
    </citation>
    <scope>NUCLEOTIDE SEQUENCE [LARGE SCALE GENOMIC DNA]</scope>
    <source>
        <strain evidence="8 9">CECT 7799</strain>
    </source>
</reference>
<dbReference type="GO" id="GO:0005737">
    <property type="term" value="C:cytoplasm"/>
    <property type="evidence" value="ECO:0007669"/>
    <property type="project" value="InterPro"/>
</dbReference>
<comment type="pathway">
    <text evidence="1">Carbohydrate degradation; 2-deoxy-D-ribose 1-phosphate degradation; D-glyceraldehyde 3-phosphate and acetaldehyde from 2-deoxy-alpha-D-ribose 1-phosphate: step 2/2.</text>
</comment>
<dbReference type="SUPFAM" id="SSF51569">
    <property type="entry name" value="Aldolase"/>
    <property type="match status" value="1"/>
</dbReference>
<dbReference type="STRING" id="313367.JSE7799_02871"/>
<evidence type="ECO:0000313" key="9">
    <source>
        <dbReference type="Proteomes" id="UP000049455"/>
    </source>
</evidence>
<dbReference type="EMBL" id="CYPR01000194">
    <property type="protein sequence ID" value="CUH40141.1"/>
    <property type="molecule type" value="Genomic_DNA"/>
</dbReference>
<dbReference type="Gene3D" id="3.20.20.70">
    <property type="entry name" value="Aldolase class I"/>
    <property type="match status" value="1"/>
</dbReference>
<dbReference type="PANTHER" id="PTHR10889:SF3">
    <property type="entry name" value="DEOXYRIBOSE-PHOSPHATE ALDOLASE"/>
    <property type="match status" value="1"/>
</dbReference>
<keyword evidence="9" id="KW-1185">Reference proteome</keyword>
<dbReference type="OrthoDB" id="6579831at2"/>
<dbReference type="NCBIfam" id="TIGR00126">
    <property type="entry name" value="deoC"/>
    <property type="match status" value="1"/>
</dbReference>
<dbReference type="Pfam" id="PF01791">
    <property type="entry name" value="DeoC"/>
    <property type="match status" value="1"/>
</dbReference>
<evidence type="ECO:0000256" key="4">
    <source>
        <dbReference type="ARBA" id="ARBA00023239"/>
    </source>
</evidence>
<evidence type="ECO:0000256" key="6">
    <source>
        <dbReference type="ARBA" id="ARBA00048791"/>
    </source>
</evidence>
<dbReference type="InterPro" id="IPR002915">
    <property type="entry name" value="DeoC/FbaB/LacD_aldolase"/>
</dbReference>
<dbReference type="GO" id="GO:0009264">
    <property type="term" value="P:deoxyribonucleotide catabolic process"/>
    <property type="evidence" value="ECO:0007669"/>
    <property type="project" value="UniProtKB-UniRule"/>
</dbReference>
<dbReference type="InterPro" id="IPR011343">
    <property type="entry name" value="DeoC"/>
</dbReference>
<evidence type="ECO:0000256" key="7">
    <source>
        <dbReference type="NCBIfam" id="TIGR00126"/>
    </source>
</evidence>
<dbReference type="PIRSF" id="PIRSF001357">
    <property type="entry name" value="DeoC"/>
    <property type="match status" value="1"/>
</dbReference>
<dbReference type="Proteomes" id="UP000049455">
    <property type="component" value="Unassembled WGS sequence"/>
</dbReference>